<feature type="region of interest" description="Disordered" evidence="1">
    <location>
        <begin position="501"/>
        <end position="533"/>
    </location>
</feature>
<comment type="caution">
    <text evidence="2">The sequence shown here is derived from an EMBL/GenBank/DDBJ whole genome shotgun (WGS) entry which is preliminary data.</text>
</comment>
<organism evidence="2 3">
    <name type="scientific">Marasmius crinis-equi</name>
    <dbReference type="NCBI Taxonomy" id="585013"/>
    <lineage>
        <taxon>Eukaryota</taxon>
        <taxon>Fungi</taxon>
        <taxon>Dikarya</taxon>
        <taxon>Basidiomycota</taxon>
        <taxon>Agaricomycotina</taxon>
        <taxon>Agaricomycetes</taxon>
        <taxon>Agaricomycetidae</taxon>
        <taxon>Agaricales</taxon>
        <taxon>Marasmiineae</taxon>
        <taxon>Marasmiaceae</taxon>
        <taxon>Marasmius</taxon>
    </lineage>
</organism>
<evidence type="ECO:0000313" key="3">
    <source>
        <dbReference type="Proteomes" id="UP001465976"/>
    </source>
</evidence>
<gene>
    <name evidence="2" type="ORF">V5O48_016192</name>
</gene>
<dbReference type="Proteomes" id="UP001465976">
    <property type="component" value="Unassembled WGS sequence"/>
</dbReference>
<reference evidence="2 3" key="1">
    <citation type="submission" date="2024-02" db="EMBL/GenBank/DDBJ databases">
        <title>A draft genome for the cacao thread blight pathogen Marasmius crinis-equi.</title>
        <authorList>
            <person name="Cohen S.P."/>
            <person name="Baruah I.K."/>
            <person name="Amoako-Attah I."/>
            <person name="Bukari Y."/>
            <person name="Meinhardt L.W."/>
            <person name="Bailey B.A."/>
        </authorList>
    </citation>
    <scope>NUCLEOTIDE SEQUENCE [LARGE SCALE GENOMIC DNA]</scope>
    <source>
        <strain evidence="2 3">GH-76</strain>
    </source>
</reference>
<sequence length="533" mass="60178">MDGHCQTRETLTAQLQEGTDTWEDAVRHALSGDANEEAFTVALVVGGLIKVYRNPARGLCEKAVEKRPKLGDVSIIEWSLRRLESRLRLSKTVQVLKSLLRLLEARPSNAVFWKDLFSQLQAVPGLEQIVLQQLIEECLGRLCDAALDSVWRSDSRGGCRTADDLVDFLLLAARHECAAICDSVFKNMWDTRAELNLLLGYRYRTLGEHIDGHLAEMDHNLYPKYRSFFERFFDCALQNCFSKLGSCEWEEIERSLKHLADPLGTVRRRLRPGVCGSKALRNFGAWIFEKYHCDTAVSPGDDDDLSAIIKLCYIPDMQNGLDTSTIKTIASGILDMPEDIRDFLALSPSFIKLVADVAKGFIRDVLGPRPIMDVSVQALQTVACPSNLLCDVCKEDLAPFFEDPHRREIRIRAKEEVRMHIETLLSRSHSWGVQCDTDRKTCPYTLHICKPESLCDLAAWARKQSSALRLLDCPGDSKSRQEIFGEDYWWIVDTIDGKAVGSASKKRSRSEESVSNPVQPEGARSKKPRFSPR</sequence>
<accession>A0ABR3ESJ0</accession>
<name>A0ABR3ESJ0_9AGAR</name>
<evidence type="ECO:0000313" key="2">
    <source>
        <dbReference type="EMBL" id="KAL0565830.1"/>
    </source>
</evidence>
<keyword evidence="3" id="KW-1185">Reference proteome</keyword>
<dbReference type="EMBL" id="JBAHYK010002107">
    <property type="protein sequence ID" value="KAL0565830.1"/>
    <property type="molecule type" value="Genomic_DNA"/>
</dbReference>
<evidence type="ECO:0000256" key="1">
    <source>
        <dbReference type="SAM" id="MobiDB-lite"/>
    </source>
</evidence>
<proteinExistence type="predicted"/>
<protein>
    <submittedName>
        <fullName evidence="2">Uncharacterized protein</fullName>
    </submittedName>
</protein>